<dbReference type="OrthoDB" id="793209at2"/>
<evidence type="ECO:0000313" key="4">
    <source>
        <dbReference type="Proteomes" id="UP000310477"/>
    </source>
</evidence>
<evidence type="ECO:0000256" key="2">
    <source>
        <dbReference type="SAM" id="SignalP"/>
    </source>
</evidence>
<proteinExistence type="predicted"/>
<gene>
    <name evidence="3" type="ORF">FA045_10275</name>
</gene>
<evidence type="ECO:0000313" key="3">
    <source>
        <dbReference type="EMBL" id="TKB99824.1"/>
    </source>
</evidence>
<dbReference type="PROSITE" id="PS50005">
    <property type="entry name" value="TPR"/>
    <property type="match status" value="1"/>
</dbReference>
<feature type="repeat" description="TPR" evidence="1">
    <location>
        <begin position="65"/>
        <end position="98"/>
    </location>
</feature>
<keyword evidence="4" id="KW-1185">Reference proteome</keyword>
<dbReference type="InterPro" id="IPR011990">
    <property type="entry name" value="TPR-like_helical_dom_sf"/>
</dbReference>
<dbReference type="RefSeq" id="WP_136876990.1">
    <property type="nucleotide sequence ID" value="NZ_SWBO01000005.1"/>
</dbReference>
<keyword evidence="2" id="KW-0732">Signal</keyword>
<evidence type="ECO:0000256" key="1">
    <source>
        <dbReference type="PROSITE-ProRule" id="PRU00339"/>
    </source>
</evidence>
<name>A0A4U1C292_9SPHI</name>
<reference evidence="3 4" key="1">
    <citation type="submission" date="2019-04" db="EMBL/GenBank/DDBJ databases">
        <title>Pedobacter sp. AR-2-6 sp. nov., isolated from Arctic soil.</title>
        <authorList>
            <person name="Dahal R.H."/>
            <person name="Kim D.-U."/>
        </authorList>
    </citation>
    <scope>NUCLEOTIDE SEQUENCE [LARGE SCALE GENOMIC DNA]</scope>
    <source>
        <strain evidence="3 4">AR-2-6</strain>
    </source>
</reference>
<organism evidence="3 4">
    <name type="scientific">Pedobacter cryotolerans</name>
    <dbReference type="NCBI Taxonomy" id="2571270"/>
    <lineage>
        <taxon>Bacteria</taxon>
        <taxon>Pseudomonadati</taxon>
        <taxon>Bacteroidota</taxon>
        <taxon>Sphingobacteriia</taxon>
        <taxon>Sphingobacteriales</taxon>
        <taxon>Sphingobacteriaceae</taxon>
        <taxon>Pedobacter</taxon>
    </lineage>
</organism>
<dbReference type="SUPFAM" id="SSF48452">
    <property type="entry name" value="TPR-like"/>
    <property type="match status" value="1"/>
</dbReference>
<sequence>MKNKILLLVTLILVTSATYAQKNVKIDDAYFEYKKSRNVKGNAESILAMQTLLKRSNELSVKQNANVSYHLGRMYEEMELPDSAIQHYQNSLLSEPDYLVIHRALGFIYLAKTKPYIAQMNEAIKQKDADANAKALAQYKALIKKALPHLEKYQACENDEETLGMIKNLYKSVKDEEGLKTLDDRLKVLSVKCITLLEDE</sequence>
<dbReference type="AlphaFoldDB" id="A0A4U1C292"/>
<keyword evidence="1" id="KW-0802">TPR repeat</keyword>
<accession>A0A4U1C292</accession>
<dbReference type="EMBL" id="SWBO01000005">
    <property type="protein sequence ID" value="TKB99824.1"/>
    <property type="molecule type" value="Genomic_DNA"/>
</dbReference>
<feature type="chain" id="PRO_5020567114" evidence="2">
    <location>
        <begin position="21"/>
        <end position="200"/>
    </location>
</feature>
<comment type="caution">
    <text evidence="3">The sequence shown here is derived from an EMBL/GenBank/DDBJ whole genome shotgun (WGS) entry which is preliminary data.</text>
</comment>
<feature type="signal peptide" evidence="2">
    <location>
        <begin position="1"/>
        <end position="20"/>
    </location>
</feature>
<dbReference type="Gene3D" id="1.25.40.10">
    <property type="entry name" value="Tetratricopeptide repeat domain"/>
    <property type="match status" value="1"/>
</dbReference>
<dbReference type="Proteomes" id="UP000310477">
    <property type="component" value="Unassembled WGS sequence"/>
</dbReference>
<dbReference type="InterPro" id="IPR019734">
    <property type="entry name" value="TPR_rpt"/>
</dbReference>
<protein>
    <submittedName>
        <fullName evidence="3">Uncharacterized protein</fullName>
    </submittedName>
</protein>